<evidence type="ECO:0000256" key="1">
    <source>
        <dbReference type="ARBA" id="ARBA00011065"/>
    </source>
</evidence>
<evidence type="ECO:0000256" key="8">
    <source>
        <dbReference type="ARBA" id="ARBA00051722"/>
    </source>
</evidence>
<dbReference type="PRINTS" id="PR00716">
    <property type="entry name" value="MPIPHPHTASE"/>
</dbReference>
<feature type="domain" description="Rhodanese" evidence="10">
    <location>
        <begin position="150"/>
        <end position="256"/>
    </location>
</feature>
<reference evidence="11 12" key="1">
    <citation type="submission" date="2012-04" db="EMBL/GenBank/DDBJ databases">
        <title>The Genome Sequence of Saprolegnia declina VS20.</title>
        <authorList>
            <consortium name="The Broad Institute Genome Sequencing Platform"/>
            <person name="Russ C."/>
            <person name="Nusbaum C."/>
            <person name="Tyler B."/>
            <person name="van West P."/>
            <person name="Dieguez-Uribeondo J."/>
            <person name="de Bruijn I."/>
            <person name="Tripathy S."/>
            <person name="Jiang R."/>
            <person name="Young S.K."/>
            <person name="Zeng Q."/>
            <person name="Gargeya S."/>
            <person name="Fitzgerald M."/>
            <person name="Haas B."/>
            <person name="Abouelleil A."/>
            <person name="Alvarado L."/>
            <person name="Arachchi H.M."/>
            <person name="Berlin A."/>
            <person name="Chapman S.B."/>
            <person name="Goldberg J."/>
            <person name="Griggs A."/>
            <person name="Gujja S."/>
            <person name="Hansen M."/>
            <person name="Howarth C."/>
            <person name="Imamovic A."/>
            <person name="Larimer J."/>
            <person name="McCowen C."/>
            <person name="Montmayeur A."/>
            <person name="Murphy C."/>
            <person name="Neiman D."/>
            <person name="Pearson M."/>
            <person name="Priest M."/>
            <person name="Roberts A."/>
            <person name="Saif S."/>
            <person name="Shea T."/>
            <person name="Sisk P."/>
            <person name="Sykes S."/>
            <person name="Wortman J."/>
            <person name="Nusbaum C."/>
            <person name="Birren B."/>
        </authorList>
    </citation>
    <scope>NUCLEOTIDE SEQUENCE [LARGE SCALE GENOMIC DNA]</scope>
    <source>
        <strain evidence="11 12">VS20</strain>
    </source>
</reference>
<name>T0QMP7_SAPDV</name>
<feature type="compositionally biased region" description="Basic residues" evidence="9">
    <location>
        <begin position="36"/>
        <end position="46"/>
    </location>
</feature>
<dbReference type="InterPro" id="IPR000751">
    <property type="entry name" value="MPI_Phosphatase"/>
</dbReference>
<dbReference type="SUPFAM" id="SSF52821">
    <property type="entry name" value="Rhodanese/Cell cycle control phosphatase"/>
    <property type="match status" value="1"/>
</dbReference>
<feature type="region of interest" description="Disordered" evidence="9">
    <location>
        <begin position="1"/>
        <end position="47"/>
    </location>
</feature>
<evidence type="ECO:0000256" key="4">
    <source>
        <dbReference type="ARBA" id="ARBA00022776"/>
    </source>
</evidence>
<dbReference type="InParanoid" id="T0QMP7"/>
<evidence type="ECO:0000313" key="12">
    <source>
        <dbReference type="Proteomes" id="UP000030762"/>
    </source>
</evidence>
<dbReference type="GO" id="GO:0051301">
    <property type="term" value="P:cell division"/>
    <property type="evidence" value="ECO:0007669"/>
    <property type="project" value="UniProtKB-KW"/>
</dbReference>
<dbReference type="EC" id="3.1.3.48" evidence="2"/>
<dbReference type="GeneID" id="19947421"/>
<dbReference type="GO" id="GO:0005634">
    <property type="term" value="C:nucleus"/>
    <property type="evidence" value="ECO:0007669"/>
    <property type="project" value="TreeGrafter"/>
</dbReference>
<evidence type="ECO:0000256" key="7">
    <source>
        <dbReference type="ARBA" id="ARBA00023306"/>
    </source>
</evidence>
<dbReference type="PROSITE" id="PS50206">
    <property type="entry name" value="RHODANESE_3"/>
    <property type="match status" value="1"/>
</dbReference>
<organism evidence="11 12">
    <name type="scientific">Saprolegnia diclina (strain VS20)</name>
    <dbReference type="NCBI Taxonomy" id="1156394"/>
    <lineage>
        <taxon>Eukaryota</taxon>
        <taxon>Sar</taxon>
        <taxon>Stramenopiles</taxon>
        <taxon>Oomycota</taxon>
        <taxon>Saprolegniomycetes</taxon>
        <taxon>Saprolegniales</taxon>
        <taxon>Saprolegniaceae</taxon>
        <taxon>Saprolegnia</taxon>
    </lineage>
</organism>
<evidence type="ECO:0000256" key="6">
    <source>
        <dbReference type="ARBA" id="ARBA00022912"/>
    </source>
</evidence>
<dbReference type="AlphaFoldDB" id="T0QMP7"/>
<dbReference type="GO" id="GO:0010971">
    <property type="term" value="P:positive regulation of G2/M transition of mitotic cell cycle"/>
    <property type="evidence" value="ECO:0007669"/>
    <property type="project" value="TreeGrafter"/>
</dbReference>
<dbReference type="PANTHER" id="PTHR10828:SF17">
    <property type="entry name" value="PROTEIN-TYROSINE-PHOSPHATASE"/>
    <property type="match status" value="1"/>
</dbReference>
<dbReference type="FunFam" id="3.40.250.10:FF:000021">
    <property type="entry name" value="M-phase inducer phosphatase cdc-25.2"/>
    <property type="match status" value="1"/>
</dbReference>
<accession>T0QMP7</accession>
<dbReference type="OMA" id="FARCNSA"/>
<keyword evidence="7" id="KW-0131">Cell cycle</keyword>
<keyword evidence="6" id="KW-0904">Protein phosphatase</keyword>
<dbReference type="GO" id="GO:0110032">
    <property type="term" value="P:positive regulation of G2/MI transition of meiotic cell cycle"/>
    <property type="evidence" value="ECO:0007669"/>
    <property type="project" value="TreeGrafter"/>
</dbReference>
<dbReference type="Gene3D" id="3.40.250.10">
    <property type="entry name" value="Rhodanese-like domain"/>
    <property type="match status" value="1"/>
</dbReference>
<evidence type="ECO:0000256" key="2">
    <source>
        <dbReference type="ARBA" id="ARBA00013064"/>
    </source>
</evidence>
<comment type="catalytic activity">
    <reaction evidence="8">
        <text>O-phospho-L-tyrosyl-[protein] + H2O = L-tyrosyl-[protein] + phosphate</text>
        <dbReference type="Rhea" id="RHEA:10684"/>
        <dbReference type="Rhea" id="RHEA-COMP:10136"/>
        <dbReference type="Rhea" id="RHEA-COMP:20101"/>
        <dbReference type="ChEBI" id="CHEBI:15377"/>
        <dbReference type="ChEBI" id="CHEBI:43474"/>
        <dbReference type="ChEBI" id="CHEBI:46858"/>
        <dbReference type="ChEBI" id="CHEBI:61978"/>
        <dbReference type="EC" id="3.1.3.48"/>
    </reaction>
</comment>
<evidence type="ECO:0000259" key="10">
    <source>
        <dbReference type="PROSITE" id="PS50206"/>
    </source>
</evidence>
<dbReference type="VEuPathDB" id="FungiDB:SDRG_06694"/>
<dbReference type="EMBL" id="JH767149">
    <property type="protein sequence ID" value="EQC35951.1"/>
    <property type="molecule type" value="Genomic_DNA"/>
</dbReference>
<dbReference type="GO" id="GO:0004725">
    <property type="term" value="F:protein tyrosine phosphatase activity"/>
    <property type="evidence" value="ECO:0007669"/>
    <property type="project" value="UniProtKB-EC"/>
</dbReference>
<dbReference type="GO" id="GO:0005737">
    <property type="term" value="C:cytoplasm"/>
    <property type="evidence" value="ECO:0007669"/>
    <property type="project" value="TreeGrafter"/>
</dbReference>
<dbReference type="STRING" id="1156394.T0QMP7"/>
<dbReference type="RefSeq" id="XP_008610713.1">
    <property type="nucleotide sequence ID" value="XM_008612491.1"/>
</dbReference>
<comment type="similarity">
    <text evidence="1">Belongs to the MPI phosphatase family.</text>
</comment>
<proteinExistence type="inferred from homology"/>
<dbReference type="PANTHER" id="PTHR10828">
    <property type="entry name" value="M-PHASE INDUCER PHOSPHATASE DUAL SPECIFICITY PHOSPHATASE CDC25"/>
    <property type="match status" value="1"/>
</dbReference>
<dbReference type="OrthoDB" id="26523at2759"/>
<evidence type="ECO:0000313" key="11">
    <source>
        <dbReference type="EMBL" id="EQC35951.1"/>
    </source>
</evidence>
<evidence type="ECO:0000256" key="3">
    <source>
        <dbReference type="ARBA" id="ARBA00022618"/>
    </source>
</evidence>
<dbReference type="SMART" id="SM00450">
    <property type="entry name" value="RHOD"/>
    <property type="match status" value="1"/>
</dbReference>
<sequence length="304" mass="33827">MMDETATPQPGRLLPEAPTPMLARKSSDPTGLVTSPRRRRVPRSSKRALFSPETPIALKRCSDLVNDENAYEHGPARKAPRRLALLSGDEIASPSHPKFARCNSAPVLHGVPFKPYEPKLPTVRSSQHPDLHVISPTTALEVLQGVLPASLQGARFFDCRFTYEYEGGRLRGATSLPSPDDVEHVFFAPSLAQSTTTALIFYCEFSAKRAPEMMRHIRRRDRCLHAATYPELLYPEMYLIDGGYKHCFASALAVCDPPTYTSMNDPAHAESGKAAMQLLRQRWKAHQSPASLRVVGHHGQHRDQ</sequence>
<evidence type="ECO:0000256" key="5">
    <source>
        <dbReference type="ARBA" id="ARBA00022801"/>
    </source>
</evidence>
<dbReference type="eggNOG" id="KOG3772">
    <property type="taxonomic scope" value="Eukaryota"/>
</dbReference>
<keyword evidence="4" id="KW-0498">Mitosis</keyword>
<keyword evidence="5" id="KW-0378">Hydrolase</keyword>
<dbReference type="InterPro" id="IPR036873">
    <property type="entry name" value="Rhodanese-like_dom_sf"/>
</dbReference>
<gene>
    <name evidence="11" type="ORF">SDRG_06694</name>
</gene>
<dbReference type="Pfam" id="PF00581">
    <property type="entry name" value="Rhodanese"/>
    <property type="match status" value="1"/>
</dbReference>
<keyword evidence="3" id="KW-0132">Cell division</keyword>
<dbReference type="GO" id="GO:0000086">
    <property type="term" value="P:G2/M transition of mitotic cell cycle"/>
    <property type="evidence" value="ECO:0007669"/>
    <property type="project" value="TreeGrafter"/>
</dbReference>
<evidence type="ECO:0000256" key="9">
    <source>
        <dbReference type="SAM" id="MobiDB-lite"/>
    </source>
</evidence>
<protein>
    <recommendedName>
        <fullName evidence="2">protein-tyrosine-phosphatase</fullName>
        <ecNumber evidence="2">3.1.3.48</ecNumber>
    </recommendedName>
</protein>
<dbReference type="Proteomes" id="UP000030762">
    <property type="component" value="Unassembled WGS sequence"/>
</dbReference>
<keyword evidence="12" id="KW-1185">Reference proteome</keyword>
<dbReference type="InterPro" id="IPR001763">
    <property type="entry name" value="Rhodanese-like_dom"/>
</dbReference>